<gene>
    <name evidence="2" type="ORF">LSUE1_G000303</name>
</gene>
<comment type="caution">
    <text evidence="2">The sequence shown here is derived from an EMBL/GenBank/DDBJ whole genome shotgun (WGS) entry which is preliminary data.</text>
</comment>
<proteinExistence type="predicted"/>
<dbReference type="OrthoDB" id="5345392at2759"/>
<dbReference type="PANTHER" id="PTHR28159:SF1">
    <property type="entry name" value="TRAFFICKING PROTEIN PARTICLE COMPLEX II-SPECIFIC SUBUNIT 65"/>
    <property type="match status" value="1"/>
</dbReference>
<dbReference type="Pfam" id="PF12735">
    <property type="entry name" value="IgD3_Trs65"/>
    <property type="match status" value="1"/>
</dbReference>
<dbReference type="GO" id="GO:1990071">
    <property type="term" value="C:TRAPPII protein complex"/>
    <property type="evidence" value="ECO:0007669"/>
    <property type="project" value="InterPro"/>
</dbReference>
<sequence>DSLPIVMAETEVEEAPPRGSLDFVESSVLDTIIPLASGLNIEEVLSGSVERLDDGNESPLAAIPQRQALFFDETVNVYIVLQTPYFDERALRSYLGRLVINLEAQVVNTNAENHDGPPTQEVIYNGSVQDSEDPLIVVQGPDESEGGSGAGHILVVWKISTFLLRPRLRLQNPSVVFVATANLKAPEQIHDQTITEEYLPSQIPSGINLLEAFGDDPELGGIKPRLSALRVSQVKPLSQTAREFMRPLKNISRQSIKVYPALNARVRYSRPNTATTDMAVIASLDIDITPFANCRITLDKVNLEINGGNVQDLNDISGMKLPVICLPQDDVTFLYRLLPDEMDATNKSQVRTLDISIAATANLNEVCEPKISMHWTTSLDFTPPLNPGFGNPTQPIQRPHRPAQLSIGSSIETIPTVASLALNRPDALPSVDITTRQARNSQVPDFGVTVTFRSPKTLVYPAIPFTWSVFIVNRSDRPRKLALIALPKRRRVETRMARPPSTGNAGFKKDPKVSDAVVDENIVHAMQRNSAIEPTDIVSLSTDIRVGPLAPSACYEVELKFMALKVGIVDIEAVRVVDLGHRSMLISKTCPVSWCHL</sequence>
<accession>A0A8T9CIU2</accession>
<dbReference type="InterPro" id="IPR055420">
    <property type="entry name" value="IgD3_Trs65"/>
</dbReference>
<reference evidence="2 3" key="1">
    <citation type="submission" date="2018-05" db="EMBL/GenBank/DDBJ databases">
        <title>Genome sequencing and assembly of the regulated plant pathogen Lachnellula willkommii and related sister species for the development of diagnostic species identification markers.</title>
        <authorList>
            <person name="Giroux E."/>
            <person name="Bilodeau G."/>
        </authorList>
    </citation>
    <scope>NUCLEOTIDE SEQUENCE [LARGE SCALE GENOMIC DNA]</scope>
    <source>
        <strain evidence="2 3">CBS 268.59</strain>
    </source>
</reference>
<evidence type="ECO:0000313" key="3">
    <source>
        <dbReference type="Proteomes" id="UP000469558"/>
    </source>
</evidence>
<feature type="non-terminal residue" evidence="2">
    <location>
        <position position="1"/>
    </location>
</feature>
<dbReference type="InterPro" id="IPR024662">
    <property type="entry name" value="Trs65"/>
</dbReference>
<name>A0A8T9CIU2_9HELO</name>
<evidence type="ECO:0000259" key="1">
    <source>
        <dbReference type="Pfam" id="PF12735"/>
    </source>
</evidence>
<evidence type="ECO:0000313" key="2">
    <source>
        <dbReference type="EMBL" id="TVY85361.1"/>
    </source>
</evidence>
<dbReference type="EMBL" id="QGMK01000011">
    <property type="protein sequence ID" value="TVY85361.1"/>
    <property type="molecule type" value="Genomic_DNA"/>
</dbReference>
<keyword evidence="3" id="KW-1185">Reference proteome</keyword>
<dbReference type="PANTHER" id="PTHR28159">
    <property type="entry name" value="TRAFFICKING PROTEIN PARTICLE COMPLEX II-SPECIFIC SUBUNIT 65"/>
    <property type="match status" value="1"/>
</dbReference>
<protein>
    <recommendedName>
        <fullName evidence="1">Trafficking protein particle complex II-specific subunit 65 IgD3 domain-containing protein</fullName>
    </recommendedName>
</protein>
<organism evidence="2 3">
    <name type="scientific">Lachnellula suecica</name>
    <dbReference type="NCBI Taxonomy" id="602035"/>
    <lineage>
        <taxon>Eukaryota</taxon>
        <taxon>Fungi</taxon>
        <taxon>Dikarya</taxon>
        <taxon>Ascomycota</taxon>
        <taxon>Pezizomycotina</taxon>
        <taxon>Leotiomycetes</taxon>
        <taxon>Helotiales</taxon>
        <taxon>Lachnaceae</taxon>
        <taxon>Lachnellula</taxon>
    </lineage>
</organism>
<dbReference type="GO" id="GO:0005802">
    <property type="term" value="C:trans-Golgi network"/>
    <property type="evidence" value="ECO:0007669"/>
    <property type="project" value="TreeGrafter"/>
</dbReference>
<feature type="domain" description="Trafficking protein particle complex II-specific subunit 65 IgD3" evidence="1">
    <location>
        <begin position="424"/>
        <end position="583"/>
    </location>
</feature>
<dbReference type="Proteomes" id="UP000469558">
    <property type="component" value="Unassembled WGS sequence"/>
</dbReference>
<dbReference type="GO" id="GO:0006891">
    <property type="term" value="P:intra-Golgi vesicle-mediated transport"/>
    <property type="evidence" value="ECO:0007669"/>
    <property type="project" value="InterPro"/>
</dbReference>
<dbReference type="AlphaFoldDB" id="A0A8T9CIU2"/>